<keyword evidence="7" id="KW-0503">Monooxygenase</keyword>
<gene>
    <name evidence="8" type="ORF">M422DRAFT_90578</name>
</gene>
<comment type="similarity">
    <text evidence="2">Belongs to the cytochrome P450 family.</text>
</comment>
<organism evidence="8 9">
    <name type="scientific">Sphaerobolus stellatus (strain SS14)</name>
    <dbReference type="NCBI Taxonomy" id="990650"/>
    <lineage>
        <taxon>Eukaryota</taxon>
        <taxon>Fungi</taxon>
        <taxon>Dikarya</taxon>
        <taxon>Basidiomycota</taxon>
        <taxon>Agaricomycotina</taxon>
        <taxon>Agaricomycetes</taxon>
        <taxon>Phallomycetidae</taxon>
        <taxon>Geastrales</taxon>
        <taxon>Sphaerobolaceae</taxon>
        <taxon>Sphaerobolus</taxon>
    </lineage>
</organism>
<evidence type="ECO:0000256" key="5">
    <source>
        <dbReference type="ARBA" id="ARBA00023002"/>
    </source>
</evidence>
<keyword evidence="5" id="KW-0560">Oxidoreductase</keyword>
<dbReference type="OrthoDB" id="2789670at2759"/>
<dbReference type="GO" id="GO:0016705">
    <property type="term" value="F:oxidoreductase activity, acting on paired donors, with incorporation or reduction of molecular oxygen"/>
    <property type="evidence" value="ECO:0007669"/>
    <property type="project" value="InterPro"/>
</dbReference>
<dbReference type="Proteomes" id="UP000054279">
    <property type="component" value="Unassembled WGS sequence"/>
</dbReference>
<reference evidence="8 9" key="1">
    <citation type="submission" date="2014-06" db="EMBL/GenBank/DDBJ databases">
        <title>Evolutionary Origins and Diversification of the Mycorrhizal Mutualists.</title>
        <authorList>
            <consortium name="DOE Joint Genome Institute"/>
            <consortium name="Mycorrhizal Genomics Consortium"/>
            <person name="Kohler A."/>
            <person name="Kuo A."/>
            <person name="Nagy L.G."/>
            <person name="Floudas D."/>
            <person name="Copeland A."/>
            <person name="Barry K.W."/>
            <person name="Cichocki N."/>
            <person name="Veneault-Fourrey C."/>
            <person name="LaButti K."/>
            <person name="Lindquist E.A."/>
            <person name="Lipzen A."/>
            <person name="Lundell T."/>
            <person name="Morin E."/>
            <person name="Murat C."/>
            <person name="Riley R."/>
            <person name="Ohm R."/>
            <person name="Sun H."/>
            <person name="Tunlid A."/>
            <person name="Henrissat B."/>
            <person name="Grigoriev I.V."/>
            <person name="Hibbett D.S."/>
            <person name="Martin F."/>
        </authorList>
    </citation>
    <scope>NUCLEOTIDE SEQUENCE [LARGE SCALE GENOMIC DNA]</scope>
    <source>
        <strain evidence="8 9">SS14</strain>
    </source>
</reference>
<dbReference type="EMBL" id="KN837244">
    <property type="protein sequence ID" value="KIJ31347.1"/>
    <property type="molecule type" value="Genomic_DNA"/>
</dbReference>
<evidence type="ECO:0000256" key="4">
    <source>
        <dbReference type="ARBA" id="ARBA00022723"/>
    </source>
</evidence>
<dbReference type="SUPFAM" id="SSF48264">
    <property type="entry name" value="Cytochrome P450"/>
    <property type="match status" value="1"/>
</dbReference>
<dbReference type="PANTHER" id="PTHR46300:SF1">
    <property type="entry name" value="P450, PUTATIVE (EUROFUNG)-RELATED"/>
    <property type="match status" value="1"/>
</dbReference>
<dbReference type="GO" id="GO:0004497">
    <property type="term" value="F:monooxygenase activity"/>
    <property type="evidence" value="ECO:0007669"/>
    <property type="project" value="UniProtKB-KW"/>
</dbReference>
<evidence type="ECO:0000256" key="6">
    <source>
        <dbReference type="ARBA" id="ARBA00023004"/>
    </source>
</evidence>
<dbReference type="InterPro" id="IPR050364">
    <property type="entry name" value="Cytochrome_P450_fung"/>
</dbReference>
<dbReference type="HOGENOM" id="CLU_001570_21_4_1"/>
<protein>
    <recommendedName>
        <fullName evidence="10">Cytochrome P450</fullName>
    </recommendedName>
</protein>
<sequence length="71" mass="8262">LPPGPKGLPIVGNWFHLPIHVPWETYTDWSKEYGDIVRVKDFGRNIIILNSWKSANDLLEKRSSIYSDRPQ</sequence>
<dbReference type="AlphaFoldDB" id="A0A0C9UQI8"/>
<dbReference type="PANTHER" id="PTHR46300">
    <property type="entry name" value="P450, PUTATIVE (EUROFUNG)-RELATED-RELATED"/>
    <property type="match status" value="1"/>
</dbReference>
<evidence type="ECO:0000256" key="2">
    <source>
        <dbReference type="ARBA" id="ARBA00010617"/>
    </source>
</evidence>
<dbReference type="GO" id="GO:0005506">
    <property type="term" value="F:iron ion binding"/>
    <property type="evidence" value="ECO:0007669"/>
    <property type="project" value="InterPro"/>
</dbReference>
<evidence type="ECO:0000313" key="8">
    <source>
        <dbReference type="EMBL" id="KIJ31347.1"/>
    </source>
</evidence>
<evidence type="ECO:0000256" key="3">
    <source>
        <dbReference type="ARBA" id="ARBA00022617"/>
    </source>
</evidence>
<keyword evidence="4" id="KW-0479">Metal-binding</keyword>
<evidence type="ECO:0000256" key="7">
    <source>
        <dbReference type="ARBA" id="ARBA00023033"/>
    </source>
</evidence>
<dbReference type="InterPro" id="IPR001128">
    <property type="entry name" value="Cyt_P450"/>
</dbReference>
<dbReference type="GO" id="GO:0020037">
    <property type="term" value="F:heme binding"/>
    <property type="evidence" value="ECO:0007669"/>
    <property type="project" value="InterPro"/>
</dbReference>
<dbReference type="Gene3D" id="1.10.630.10">
    <property type="entry name" value="Cytochrome P450"/>
    <property type="match status" value="1"/>
</dbReference>
<feature type="non-terminal residue" evidence="8">
    <location>
        <position position="71"/>
    </location>
</feature>
<evidence type="ECO:0000256" key="1">
    <source>
        <dbReference type="ARBA" id="ARBA00001971"/>
    </source>
</evidence>
<evidence type="ECO:0000313" key="9">
    <source>
        <dbReference type="Proteomes" id="UP000054279"/>
    </source>
</evidence>
<keyword evidence="3" id="KW-0349">Heme</keyword>
<keyword evidence="9" id="KW-1185">Reference proteome</keyword>
<proteinExistence type="inferred from homology"/>
<dbReference type="InterPro" id="IPR036396">
    <property type="entry name" value="Cyt_P450_sf"/>
</dbReference>
<comment type="cofactor">
    <cofactor evidence="1">
        <name>heme</name>
        <dbReference type="ChEBI" id="CHEBI:30413"/>
    </cofactor>
</comment>
<feature type="non-terminal residue" evidence="8">
    <location>
        <position position="1"/>
    </location>
</feature>
<evidence type="ECO:0008006" key="10">
    <source>
        <dbReference type="Google" id="ProtNLM"/>
    </source>
</evidence>
<dbReference type="Pfam" id="PF00067">
    <property type="entry name" value="p450"/>
    <property type="match status" value="1"/>
</dbReference>
<name>A0A0C9UQI8_SPHS4</name>
<keyword evidence="6" id="KW-0408">Iron</keyword>
<accession>A0A0C9UQI8</accession>